<feature type="compositionally biased region" description="Polar residues" evidence="1">
    <location>
        <begin position="32"/>
        <end position="46"/>
    </location>
</feature>
<reference evidence="3" key="1">
    <citation type="journal article" date="2019" name="Int. J. Syst. Evol. Microbiol.">
        <title>The Global Catalogue of Microorganisms (GCM) 10K type strain sequencing project: providing services to taxonomists for standard genome sequencing and annotation.</title>
        <authorList>
            <consortium name="The Broad Institute Genomics Platform"/>
            <consortium name="The Broad Institute Genome Sequencing Center for Infectious Disease"/>
            <person name="Wu L."/>
            <person name="Ma J."/>
        </authorList>
    </citation>
    <scope>NUCLEOTIDE SEQUENCE [LARGE SCALE GENOMIC DNA]</scope>
    <source>
        <strain evidence="3">JCM 17925</strain>
    </source>
</reference>
<feature type="region of interest" description="Disordered" evidence="1">
    <location>
        <begin position="25"/>
        <end position="48"/>
    </location>
</feature>
<keyword evidence="3" id="KW-1185">Reference proteome</keyword>
<sequence length="289" mass="32867">MIKYVLFVVVLGAFATCRPKATQPITPLDGSDSLTTASKQDSSPSANPAGFRLVESRYRTNAGVSVTAYSYNAFGRLLAIKSGPDQTGSQTLFKWINDRVLRTEQYYTNPPWSSSIQTGLPLRLMSYTDTEYGSDGLILFTKNYLVQDGKPDYRSYNTHQYDSGGSIVRSNVYGLDDGLWSYNTYAYDARGNVTTERYYSTQEGAIKLISTTTYEYDNKPNPFATTGRNYIIMDRNLNNITRKRYVREFDVPGVPRTTEERWTYTYRADGYPGNVTYQDGSREEFVYNR</sequence>
<evidence type="ECO:0000256" key="1">
    <source>
        <dbReference type="SAM" id="MobiDB-lite"/>
    </source>
</evidence>
<evidence type="ECO:0000313" key="2">
    <source>
        <dbReference type="EMBL" id="GAA4405808.1"/>
    </source>
</evidence>
<dbReference type="RefSeq" id="WP_345267466.1">
    <property type="nucleotide sequence ID" value="NZ_BAABHB010000004.1"/>
</dbReference>
<accession>A0ABP8KFI4</accession>
<evidence type="ECO:0008006" key="4">
    <source>
        <dbReference type="Google" id="ProtNLM"/>
    </source>
</evidence>
<proteinExistence type="predicted"/>
<dbReference type="Proteomes" id="UP001500936">
    <property type="component" value="Unassembled WGS sequence"/>
</dbReference>
<evidence type="ECO:0000313" key="3">
    <source>
        <dbReference type="Proteomes" id="UP001500936"/>
    </source>
</evidence>
<dbReference type="EMBL" id="BAABHB010000004">
    <property type="protein sequence ID" value="GAA4405808.1"/>
    <property type="molecule type" value="Genomic_DNA"/>
</dbReference>
<comment type="caution">
    <text evidence="2">The sequence shown here is derived from an EMBL/GenBank/DDBJ whole genome shotgun (WGS) entry which is preliminary data.</text>
</comment>
<name>A0ABP8KFI4_9BACT</name>
<organism evidence="2 3">
    <name type="scientific">Nibrella viscosa</name>
    <dbReference type="NCBI Taxonomy" id="1084524"/>
    <lineage>
        <taxon>Bacteria</taxon>
        <taxon>Pseudomonadati</taxon>
        <taxon>Bacteroidota</taxon>
        <taxon>Cytophagia</taxon>
        <taxon>Cytophagales</taxon>
        <taxon>Spirosomataceae</taxon>
        <taxon>Nibrella</taxon>
    </lineage>
</organism>
<dbReference type="Gene3D" id="2.180.10.10">
    <property type="entry name" value="RHS repeat-associated core"/>
    <property type="match status" value="1"/>
</dbReference>
<protein>
    <recommendedName>
        <fullName evidence="4">YD repeat-containing protein</fullName>
    </recommendedName>
</protein>
<gene>
    <name evidence="2" type="ORF">GCM10023187_24590</name>
</gene>